<dbReference type="SUPFAM" id="SSF46785">
    <property type="entry name" value="Winged helix' DNA-binding domain"/>
    <property type="match status" value="1"/>
</dbReference>
<dbReference type="GO" id="GO:0005829">
    <property type="term" value="C:cytosol"/>
    <property type="evidence" value="ECO:0007669"/>
    <property type="project" value="TreeGrafter"/>
</dbReference>
<dbReference type="STRING" id="716816.BST96_05615"/>
<evidence type="ECO:0000313" key="3">
    <source>
        <dbReference type="Proteomes" id="UP000193450"/>
    </source>
</evidence>
<evidence type="ECO:0000256" key="1">
    <source>
        <dbReference type="ARBA" id="ARBA00023125"/>
    </source>
</evidence>
<reference evidence="2 3" key="1">
    <citation type="submission" date="2016-11" db="EMBL/GenBank/DDBJ databases">
        <title>Trade-off between light-utilization and light-protection in marine flavobacteria.</title>
        <authorList>
            <person name="Kumagai Y."/>
        </authorList>
    </citation>
    <scope>NUCLEOTIDE SEQUENCE [LARGE SCALE GENOMIC DNA]</scope>
    <source>
        <strain evidence="2 3">NBRC 107125</strain>
    </source>
</reference>
<dbReference type="InterPro" id="IPR036390">
    <property type="entry name" value="WH_DNA-bd_sf"/>
</dbReference>
<dbReference type="RefSeq" id="WP_085757755.1">
    <property type="nucleotide sequence ID" value="NZ_CP019343.1"/>
</dbReference>
<dbReference type="PANTHER" id="PTHR33221">
    <property type="entry name" value="WINGED HELIX-TURN-HELIX TRANSCRIPTIONAL REGULATOR, RRF2 FAMILY"/>
    <property type="match status" value="1"/>
</dbReference>
<dbReference type="AlphaFoldDB" id="A0A1X9N8Y5"/>
<dbReference type="PANTHER" id="PTHR33221:SF4">
    <property type="entry name" value="HTH-TYPE TRANSCRIPTIONAL REPRESSOR NSRR"/>
    <property type="match status" value="1"/>
</dbReference>
<dbReference type="InterPro" id="IPR000944">
    <property type="entry name" value="Tscrpt_reg_Rrf2"/>
</dbReference>
<evidence type="ECO:0000313" key="2">
    <source>
        <dbReference type="EMBL" id="ARN73641.1"/>
    </source>
</evidence>
<dbReference type="OrthoDB" id="9795923at2"/>
<dbReference type="GO" id="GO:0003700">
    <property type="term" value="F:DNA-binding transcription factor activity"/>
    <property type="evidence" value="ECO:0007669"/>
    <property type="project" value="TreeGrafter"/>
</dbReference>
<protein>
    <recommendedName>
        <fullName evidence="4">BadM/Rrf2 family transcriptional regulator</fullName>
    </recommendedName>
</protein>
<dbReference type="Gene3D" id="1.10.10.10">
    <property type="entry name" value="Winged helix-like DNA-binding domain superfamily/Winged helix DNA-binding domain"/>
    <property type="match status" value="1"/>
</dbReference>
<dbReference type="NCBIfam" id="TIGR00738">
    <property type="entry name" value="rrf2_super"/>
    <property type="match status" value="1"/>
</dbReference>
<dbReference type="GO" id="GO:0003677">
    <property type="term" value="F:DNA binding"/>
    <property type="evidence" value="ECO:0007669"/>
    <property type="project" value="UniProtKB-KW"/>
</dbReference>
<dbReference type="Pfam" id="PF02082">
    <property type="entry name" value="Rrf2"/>
    <property type="match status" value="1"/>
</dbReference>
<dbReference type="Proteomes" id="UP000193450">
    <property type="component" value="Chromosome"/>
</dbReference>
<sequence length="142" mass="15545">MHLTRQTDFALRTMIYLASRPAGALVSVREICEQFGLSANHLSKIVNKLANEGFILSRRGRGGGISLGRPAEDIGVGELVRLMEPLNDLVDCTTPRCILLPGCQFKGILAEASQAFIAVFDQYTLADLVDSETQKLIWHDAS</sequence>
<proteinExistence type="predicted"/>
<accession>A0A1X9N8Y5</accession>
<gene>
    <name evidence="2" type="ORF">BST96_05615</name>
</gene>
<organism evidence="2 3">
    <name type="scientific">Oceanicoccus sagamiensis</name>
    <dbReference type="NCBI Taxonomy" id="716816"/>
    <lineage>
        <taxon>Bacteria</taxon>
        <taxon>Pseudomonadati</taxon>
        <taxon>Pseudomonadota</taxon>
        <taxon>Gammaproteobacteria</taxon>
        <taxon>Cellvibrionales</taxon>
        <taxon>Spongiibacteraceae</taxon>
        <taxon>Oceanicoccus</taxon>
    </lineage>
</organism>
<keyword evidence="3" id="KW-1185">Reference proteome</keyword>
<dbReference type="EMBL" id="CP019343">
    <property type="protein sequence ID" value="ARN73641.1"/>
    <property type="molecule type" value="Genomic_DNA"/>
</dbReference>
<dbReference type="PROSITE" id="PS51197">
    <property type="entry name" value="HTH_RRF2_2"/>
    <property type="match status" value="1"/>
</dbReference>
<dbReference type="InterPro" id="IPR036388">
    <property type="entry name" value="WH-like_DNA-bd_sf"/>
</dbReference>
<evidence type="ECO:0008006" key="4">
    <source>
        <dbReference type="Google" id="ProtNLM"/>
    </source>
</evidence>
<name>A0A1X9N8Y5_9GAMM</name>
<keyword evidence="1" id="KW-0238">DNA-binding</keyword>
<dbReference type="KEGG" id="osg:BST96_05615"/>